<dbReference type="EMBL" id="CP163302">
    <property type="protein sequence ID" value="XDP46842.1"/>
    <property type="molecule type" value="Genomic_DNA"/>
</dbReference>
<evidence type="ECO:0000256" key="9">
    <source>
        <dbReference type="ARBA" id="ARBA00073590"/>
    </source>
</evidence>
<feature type="domain" description="Helicase ATP-binding" evidence="12">
    <location>
        <begin position="102"/>
        <end position="354"/>
    </location>
</feature>
<dbReference type="KEGG" id="spue:AB5L97_07535"/>
<keyword evidence="2" id="KW-0547">Nucleotide-binding</keyword>
<dbReference type="SUPFAM" id="SSF52540">
    <property type="entry name" value="P-loop containing nucleoside triphosphate hydrolases"/>
    <property type="match status" value="1"/>
</dbReference>
<keyword evidence="5" id="KW-0067">ATP-binding</keyword>
<dbReference type="Gene3D" id="3.40.50.300">
    <property type="entry name" value="P-loop containing nucleotide triphosphate hydrolases"/>
    <property type="match status" value="2"/>
</dbReference>
<evidence type="ECO:0000256" key="1">
    <source>
        <dbReference type="ARBA" id="ARBA00001966"/>
    </source>
</evidence>
<keyword evidence="3 14" id="KW-0378">Hydrolase</keyword>
<dbReference type="SMART" id="SM00487">
    <property type="entry name" value="DEXDc"/>
    <property type="match status" value="1"/>
</dbReference>
<evidence type="ECO:0000259" key="12">
    <source>
        <dbReference type="PROSITE" id="PS51192"/>
    </source>
</evidence>
<dbReference type="FunFam" id="3.40.50.300:FF:000437">
    <property type="entry name" value="ATP-dependent DNA helicase DinG"/>
    <property type="match status" value="1"/>
</dbReference>
<evidence type="ECO:0000259" key="13">
    <source>
        <dbReference type="PROSITE" id="PS51193"/>
    </source>
</evidence>
<accession>A0AB39L9T4</accession>
<dbReference type="Pfam" id="PF13307">
    <property type="entry name" value="Helicase_C_2"/>
    <property type="match status" value="1"/>
</dbReference>
<dbReference type="EC" id="5.6.2.3" evidence="7"/>
<dbReference type="RefSeq" id="WP_369047062.1">
    <property type="nucleotide sequence ID" value="NZ_CP163302.1"/>
</dbReference>
<evidence type="ECO:0000256" key="3">
    <source>
        <dbReference type="ARBA" id="ARBA00022801"/>
    </source>
</evidence>
<gene>
    <name evidence="14" type="ORF">AB5L97_07535</name>
</gene>
<evidence type="ECO:0000256" key="11">
    <source>
        <dbReference type="SAM" id="MobiDB-lite"/>
    </source>
</evidence>
<dbReference type="InterPro" id="IPR045028">
    <property type="entry name" value="DinG/Rad3-like"/>
</dbReference>
<protein>
    <recommendedName>
        <fullName evidence="9">ATP-dependent helicase DinG</fullName>
        <ecNumber evidence="7">5.6.2.3</ecNumber>
    </recommendedName>
    <alternativeName>
        <fullName evidence="10">DNA 5'-3' helicase DinG</fullName>
    </alternativeName>
</protein>
<dbReference type="Pfam" id="PF00270">
    <property type="entry name" value="DEAD"/>
    <property type="match status" value="1"/>
</dbReference>
<keyword evidence="4 14" id="KW-0347">Helicase</keyword>
<evidence type="ECO:0000256" key="8">
    <source>
        <dbReference type="ARBA" id="ARBA00048954"/>
    </source>
</evidence>
<comment type="similarity">
    <text evidence="6">Belongs to the helicase family. DinG subfamily.</text>
</comment>
<evidence type="ECO:0000256" key="2">
    <source>
        <dbReference type="ARBA" id="ARBA00022741"/>
    </source>
</evidence>
<evidence type="ECO:0000256" key="4">
    <source>
        <dbReference type="ARBA" id="ARBA00022806"/>
    </source>
</evidence>
<evidence type="ECO:0000256" key="5">
    <source>
        <dbReference type="ARBA" id="ARBA00022840"/>
    </source>
</evidence>
<dbReference type="PANTHER" id="PTHR11472:SF34">
    <property type="entry name" value="REGULATOR OF TELOMERE ELONGATION HELICASE 1"/>
    <property type="match status" value="1"/>
</dbReference>
<comment type="catalytic activity">
    <reaction evidence="8">
        <text>ATP + H2O = ADP + phosphate + H(+)</text>
        <dbReference type="Rhea" id="RHEA:13065"/>
        <dbReference type="ChEBI" id="CHEBI:15377"/>
        <dbReference type="ChEBI" id="CHEBI:15378"/>
        <dbReference type="ChEBI" id="CHEBI:30616"/>
        <dbReference type="ChEBI" id="CHEBI:43474"/>
        <dbReference type="ChEBI" id="CHEBI:456216"/>
        <dbReference type="EC" id="5.6.2.3"/>
    </reaction>
</comment>
<feature type="domain" description="Helicase ATP-binding" evidence="13">
    <location>
        <begin position="80"/>
        <end position="397"/>
    </location>
</feature>
<dbReference type="GO" id="GO:0016818">
    <property type="term" value="F:hydrolase activity, acting on acid anhydrides, in phosphorus-containing anhydrides"/>
    <property type="evidence" value="ECO:0007669"/>
    <property type="project" value="InterPro"/>
</dbReference>
<evidence type="ECO:0000256" key="7">
    <source>
        <dbReference type="ARBA" id="ARBA00044969"/>
    </source>
</evidence>
<proteinExistence type="inferred from homology"/>
<feature type="region of interest" description="Disordered" evidence="11">
    <location>
        <begin position="1"/>
        <end position="69"/>
    </location>
</feature>
<dbReference type="GO" id="GO:0005524">
    <property type="term" value="F:ATP binding"/>
    <property type="evidence" value="ECO:0007669"/>
    <property type="project" value="UniProtKB-KW"/>
</dbReference>
<organism evidence="14">
    <name type="scientific">Sinomonas puerhi</name>
    <dbReference type="NCBI Taxonomy" id="3238584"/>
    <lineage>
        <taxon>Bacteria</taxon>
        <taxon>Bacillati</taxon>
        <taxon>Actinomycetota</taxon>
        <taxon>Actinomycetes</taxon>
        <taxon>Micrococcales</taxon>
        <taxon>Micrococcaceae</taxon>
        <taxon>Sinomonas</taxon>
    </lineage>
</organism>
<evidence type="ECO:0000256" key="10">
    <source>
        <dbReference type="ARBA" id="ARBA00079061"/>
    </source>
</evidence>
<reference evidence="14" key="1">
    <citation type="submission" date="2024-07" db="EMBL/GenBank/DDBJ databases">
        <authorList>
            <person name="fu j."/>
        </authorList>
    </citation>
    <scope>NUCLEOTIDE SEQUENCE</scope>
    <source>
        <strain evidence="14">P10A9</strain>
    </source>
</reference>
<dbReference type="InterPro" id="IPR014001">
    <property type="entry name" value="Helicase_ATP-bd"/>
</dbReference>
<evidence type="ECO:0000313" key="14">
    <source>
        <dbReference type="EMBL" id="XDP46842.1"/>
    </source>
</evidence>
<evidence type="ECO:0000256" key="6">
    <source>
        <dbReference type="ARBA" id="ARBA00038058"/>
    </source>
</evidence>
<dbReference type="PROSITE" id="PS51193">
    <property type="entry name" value="HELICASE_ATP_BIND_2"/>
    <property type="match status" value="1"/>
</dbReference>
<dbReference type="InterPro" id="IPR011545">
    <property type="entry name" value="DEAD/DEAH_box_helicase_dom"/>
</dbReference>
<dbReference type="InterPro" id="IPR014013">
    <property type="entry name" value="Helic_SF1/SF2_ATP-bd_DinG/Rad3"/>
</dbReference>
<dbReference type="AlphaFoldDB" id="A0AB39L9T4"/>
<feature type="compositionally biased region" description="Low complexity" evidence="11">
    <location>
        <begin position="9"/>
        <end position="20"/>
    </location>
</feature>
<feature type="compositionally biased region" description="Low complexity" evidence="11">
    <location>
        <begin position="37"/>
        <end position="63"/>
    </location>
</feature>
<name>A0AB39L9T4_9MICC</name>
<sequence length="738" mass="77127">MTDPARADPSLAVRSAALPSPAVPSPAGPSSGGADDGGYAPAVVRPPSGPERSPSSPERSLSGTETPADAPEGAALALLDTAVAAMGGQQREGQHEMARQVTRAIEEGHHLLVQAGTGTGKSLAYLVPLIAHAQTSERPAVVATATLALQAQIVGRDLPRLLEAITPELERPVDVALVKGRSNYLCRHKLEGGFPTEEPAEGQLFAVGEDTAVVYPGTGPTTQLGREVQRLREWAGETETGDRDDLVPGVTDRAWRQVSVTALECIGAQKCPFAAECFSELARQHGAEADIVVTNHAMLAINAFEGLNVLPEYDVVVVDEAHELADRVTGAVSAQLSAQMIQAAASSARRHCAISVDALHSAATALELSLTSAPTGLLPRGLNEEQSQDVGLVRDACRVALSESKPGDGQSADGGRQIARSRLLEVLEVCERILDAEVNREVVWVTRMGAPDPITGYAAADDNGPAMLHIAPLNVGGRLRDGLFDGHTVVLTSATLAIGSAFEPTAGGLGLLGAGAPSWTGVDVGSPFDYPKQGMLYVARHLPKPGRGVSPEALDELAALLTASHGGALCLFSSRRAAEDAAEQLRARLGMTILCQGESSMSALVRQFSAEPDTCLFGTMSLWQGVDVPGQSCRLVVIDRIPFPRPDDPLMTARSRAVAQAGGNGFMSVSATHAAVRLAQGAGRLIRSTADRGVVAVLDSRLATERYGAFLRSALPPLWGTTNRRVVLDALARLAQAG</sequence>
<dbReference type="GO" id="GO:0003676">
    <property type="term" value="F:nucleic acid binding"/>
    <property type="evidence" value="ECO:0007669"/>
    <property type="project" value="InterPro"/>
</dbReference>
<dbReference type="PANTHER" id="PTHR11472">
    <property type="entry name" value="DNA REPAIR DEAD HELICASE RAD3/XP-D SUBFAMILY MEMBER"/>
    <property type="match status" value="1"/>
</dbReference>
<comment type="cofactor">
    <cofactor evidence="1">
        <name>[4Fe-4S] cluster</name>
        <dbReference type="ChEBI" id="CHEBI:49883"/>
    </cofactor>
</comment>
<dbReference type="InterPro" id="IPR027417">
    <property type="entry name" value="P-loop_NTPase"/>
</dbReference>
<dbReference type="PROSITE" id="PS51192">
    <property type="entry name" value="HELICASE_ATP_BIND_1"/>
    <property type="match status" value="1"/>
</dbReference>
<dbReference type="InterPro" id="IPR006555">
    <property type="entry name" value="ATP-dep_Helicase_C"/>
</dbReference>
<dbReference type="GO" id="GO:0043139">
    <property type="term" value="F:5'-3' DNA helicase activity"/>
    <property type="evidence" value="ECO:0007669"/>
    <property type="project" value="UniProtKB-EC"/>
</dbReference>
<dbReference type="GO" id="GO:0006139">
    <property type="term" value="P:nucleobase-containing compound metabolic process"/>
    <property type="evidence" value="ECO:0007669"/>
    <property type="project" value="InterPro"/>
</dbReference>
<dbReference type="SMART" id="SM00491">
    <property type="entry name" value="HELICc2"/>
    <property type="match status" value="1"/>
</dbReference>